<dbReference type="SUPFAM" id="SSF55931">
    <property type="entry name" value="Glutamine synthetase/guanido kinase"/>
    <property type="match status" value="1"/>
</dbReference>
<keyword evidence="2 5" id="KW-0547">Nucleotide-binding</keyword>
<evidence type="ECO:0000313" key="7">
    <source>
        <dbReference type="EMBL" id="MFC3760035.1"/>
    </source>
</evidence>
<dbReference type="Pfam" id="PF04107">
    <property type="entry name" value="GCS2"/>
    <property type="match status" value="1"/>
</dbReference>
<organism evidence="7 8">
    <name type="scientific">Tenggerimyces flavus</name>
    <dbReference type="NCBI Taxonomy" id="1708749"/>
    <lineage>
        <taxon>Bacteria</taxon>
        <taxon>Bacillati</taxon>
        <taxon>Actinomycetota</taxon>
        <taxon>Actinomycetes</taxon>
        <taxon>Propionibacteriales</taxon>
        <taxon>Nocardioidaceae</taxon>
        <taxon>Tenggerimyces</taxon>
    </lineage>
</organism>
<evidence type="ECO:0000256" key="3">
    <source>
        <dbReference type="ARBA" id="ARBA00022840"/>
    </source>
</evidence>
<keyword evidence="8" id="KW-1185">Reference proteome</keyword>
<comment type="caution">
    <text evidence="7">The sequence shown here is derived from an EMBL/GenBank/DDBJ whole genome shotgun (WGS) entry which is preliminary data.</text>
</comment>
<name>A0ABV7Y8P1_9ACTN</name>
<dbReference type="EC" id="6.3.2.2" evidence="5"/>
<proteinExistence type="inferred from homology"/>
<evidence type="ECO:0000256" key="1">
    <source>
        <dbReference type="ARBA" id="ARBA00022598"/>
    </source>
</evidence>
<accession>A0ABV7Y8P1</accession>
<dbReference type="InterPro" id="IPR035434">
    <property type="entry name" value="GCL_bact_plant"/>
</dbReference>
<keyword evidence="1 5" id="KW-0436">Ligase</keyword>
<evidence type="ECO:0000256" key="2">
    <source>
        <dbReference type="ARBA" id="ARBA00022741"/>
    </source>
</evidence>
<dbReference type="PANTHER" id="PTHR34378">
    <property type="entry name" value="GLUTAMATE--CYSTEINE LIGASE, CHLOROPLASTIC"/>
    <property type="match status" value="1"/>
</dbReference>
<comment type="catalytic activity">
    <reaction evidence="4 5 6">
        <text>L-cysteine + L-glutamate + ATP = gamma-L-glutamyl-L-cysteine + ADP + phosphate + H(+)</text>
        <dbReference type="Rhea" id="RHEA:13285"/>
        <dbReference type="ChEBI" id="CHEBI:15378"/>
        <dbReference type="ChEBI" id="CHEBI:29985"/>
        <dbReference type="ChEBI" id="CHEBI:30616"/>
        <dbReference type="ChEBI" id="CHEBI:35235"/>
        <dbReference type="ChEBI" id="CHEBI:43474"/>
        <dbReference type="ChEBI" id="CHEBI:58173"/>
        <dbReference type="ChEBI" id="CHEBI:456216"/>
        <dbReference type="EC" id="6.3.2.2"/>
    </reaction>
</comment>
<dbReference type="HAMAP" id="MF_02034">
    <property type="entry name" value="EgtA"/>
    <property type="match status" value="1"/>
</dbReference>
<keyword evidence="3 5" id="KW-0067">ATP-binding</keyword>
<sequence>MTTDDAHRYVGRSCFRTGPPRYVGAELEWLVAPVSDPHERVPLDQLRELVEVAGPLPGGGRVTYEPGGQLELSSAPGDGLNDCWRRVELDTQHLRAALARADLTVLPSAIDPYREPHRQLVDDPRYAAMEAYFDLRGINGRLMMCSTTAVQVNLDAGADSTDVARRWKLLNRLGPTMVAAFANSPIQAGRVTGWKSSRQLVWQLLDPSRTSVPLGDDPVTSFADYALDAAVMLRRTATPPWTVNPGLSFREWIERGDDRPTEDDLEYHLSTLFPPVRARGWLEVRYVDAQPDGLWPVPVAVLTALVEDAQASAAALEAVEGLGGRWIQAARHGLAIPELAAAASACFGAALAALPRIGADPALIDLVGDYAERYVDRARCPADDALDEGSFSPTTEELV</sequence>
<evidence type="ECO:0000256" key="4">
    <source>
        <dbReference type="ARBA" id="ARBA00048819"/>
    </source>
</evidence>
<gene>
    <name evidence="5 7" type="primary">egtA</name>
    <name evidence="7" type="ORF">ACFOUW_04245</name>
</gene>
<dbReference type="PIRSF" id="PIRSF017901">
    <property type="entry name" value="GCL"/>
    <property type="match status" value="1"/>
</dbReference>
<reference evidence="8" key="1">
    <citation type="journal article" date="2019" name="Int. J. Syst. Evol. Microbiol.">
        <title>The Global Catalogue of Microorganisms (GCM) 10K type strain sequencing project: providing services to taxonomists for standard genome sequencing and annotation.</title>
        <authorList>
            <consortium name="The Broad Institute Genomics Platform"/>
            <consortium name="The Broad Institute Genome Sequencing Center for Infectious Disease"/>
            <person name="Wu L."/>
            <person name="Ma J."/>
        </authorList>
    </citation>
    <scope>NUCLEOTIDE SEQUENCE [LARGE SCALE GENOMIC DNA]</scope>
    <source>
        <strain evidence="8">CGMCC 4.7241</strain>
    </source>
</reference>
<dbReference type="PANTHER" id="PTHR34378:SF1">
    <property type="entry name" value="GLUTAMATE--CYSTEINE LIGASE, CHLOROPLASTIC"/>
    <property type="match status" value="1"/>
</dbReference>
<dbReference type="InterPro" id="IPR017809">
    <property type="entry name" value="EgtA_Actinobacteria"/>
</dbReference>
<dbReference type="EMBL" id="JBHRZH010000004">
    <property type="protein sequence ID" value="MFC3760035.1"/>
    <property type="molecule type" value="Genomic_DNA"/>
</dbReference>
<dbReference type="Gene3D" id="3.30.590.20">
    <property type="match status" value="1"/>
</dbReference>
<dbReference type="InterPro" id="IPR014746">
    <property type="entry name" value="Gln_synth/guanido_kin_cat_dom"/>
</dbReference>
<protein>
    <recommendedName>
        <fullName evidence="5">Glutamate--cysteine ligase EgtA</fullName>
        <ecNumber evidence="5">6.3.2.2</ecNumber>
    </recommendedName>
    <alternativeName>
        <fullName evidence="5">Gamma-glutamylcysteine synthase</fullName>
        <shortName evidence="5">GCS</shortName>
        <shortName evidence="5">Gamma-ECS</shortName>
    </alternativeName>
</protein>
<evidence type="ECO:0000313" key="8">
    <source>
        <dbReference type="Proteomes" id="UP001595699"/>
    </source>
</evidence>
<dbReference type="Proteomes" id="UP001595699">
    <property type="component" value="Unassembled WGS sequence"/>
</dbReference>
<comment type="function">
    <text evidence="5">Catalyzes the synthesis of gamma-glutamylcysteine (gamma-GC). This compound is used as substrate for the biosynthesis of the low-molecular thiol compound ergothioneine.</text>
</comment>
<evidence type="ECO:0000256" key="5">
    <source>
        <dbReference type="HAMAP-Rule" id="MF_02034"/>
    </source>
</evidence>
<evidence type="ECO:0000256" key="6">
    <source>
        <dbReference type="PIRNR" id="PIRNR017901"/>
    </source>
</evidence>
<comment type="pathway">
    <text evidence="5">Amino-acid biosynthesis; ergothioneine biosynthesis.</text>
</comment>
<dbReference type="RefSeq" id="WP_307782542.1">
    <property type="nucleotide sequence ID" value="NZ_JAFBCM010000001.1"/>
</dbReference>
<comment type="similarity">
    <text evidence="5 6">Belongs to the glutamate--cysteine ligase type 2 family. EgtA subfamily.</text>
</comment>
<dbReference type="NCBIfam" id="TIGR03444">
    <property type="entry name" value="EgtA_Cys_ligase"/>
    <property type="match status" value="1"/>
</dbReference>
<dbReference type="GO" id="GO:0004357">
    <property type="term" value="F:glutamate-cysteine ligase activity"/>
    <property type="evidence" value="ECO:0007669"/>
    <property type="project" value="UniProtKB-EC"/>
</dbReference>
<dbReference type="InterPro" id="IPR006336">
    <property type="entry name" value="GCS2"/>
</dbReference>